<dbReference type="PROSITE" id="PS50110">
    <property type="entry name" value="RESPONSE_REGULATORY"/>
    <property type="match status" value="1"/>
</dbReference>
<organism evidence="5 6">
    <name type="scientific">Methylocucumis oryzae</name>
    <dbReference type="NCBI Taxonomy" id="1632867"/>
    <lineage>
        <taxon>Bacteria</taxon>
        <taxon>Pseudomonadati</taxon>
        <taxon>Pseudomonadota</taxon>
        <taxon>Gammaproteobacteria</taxon>
        <taxon>Methylococcales</taxon>
        <taxon>Methylococcaceae</taxon>
        <taxon>Methylocucumis</taxon>
    </lineage>
</organism>
<dbReference type="InterPro" id="IPR001789">
    <property type="entry name" value="Sig_transdc_resp-reg_receiver"/>
</dbReference>
<evidence type="ECO:0000256" key="2">
    <source>
        <dbReference type="ARBA" id="ARBA00023012"/>
    </source>
</evidence>
<dbReference type="AlphaFoldDB" id="A0A0F3IHZ7"/>
<accession>A0A0F3IHZ7</accession>
<sequence length="170" mass="19354">MKKSTSFFTVNNGEQALEVLNQKVIDLIVSDILMPKIDGFRLCFLVKSNHRFAHIPFVFYSANYKEQEAIDFARNIGADKYLVKPVDSNKLVEELSEIVLMAQLKGVGQLQLSETEFLMGYSVQVNEKLNSINEKLYETNINLMSANDNLAQTKKELLDARKLLGVYCRP</sequence>
<dbReference type="EMBL" id="LAJX01000310">
    <property type="protein sequence ID" value="KJV05079.1"/>
    <property type="molecule type" value="Genomic_DNA"/>
</dbReference>
<proteinExistence type="predicted"/>
<dbReference type="GO" id="GO:0000160">
    <property type="term" value="P:phosphorelay signal transduction system"/>
    <property type="evidence" value="ECO:0007669"/>
    <property type="project" value="UniProtKB-KW"/>
</dbReference>
<evidence type="ECO:0000313" key="5">
    <source>
        <dbReference type="EMBL" id="KJV05079.1"/>
    </source>
</evidence>
<dbReference type="OrthoDB" id="9800897at2"/>
<dbReference type="SUPFAM" id="SSF52172">
    <property type="entry name" value="CheY-like"/>
    <property type="match status" value="1"/>
</dbReference>
<name>A0A0F3IHZ7_9GAMM</name>
<dbReference type="PANTHER" id="PTHR44591">
    <property type="entry name" value="STRESS RESPONSE REGULATOR PROTEIN 1"/>
    <property type="match status" value="1"/>
</dbReference>
<dbReference type="Pfam" id="PF00072">
    <property type="entry name" value="Response_reg"/>
    <property type="match status" value="1"/>
</dbReference>
<protein>
    <recommendedName>
        <fullName evidence="4">Response regulatory domain-containing protein</fullName>
    </recommendedName>
</protein>
<keyword evidence="1 3" id="KW-0597">Phosphoprotein</keyword>
<keyword evidence="2" id="KW-0902">Two-component regulatory system</keyword>
<dbReference type="InterPro" id="IPR050595">
    <property type="entry name" value="Bact_response_regulator"/>
</dbReference>
<dbReference type="RefSeq" id="WP_045780699.1">
    <property type="nucleotide sequence ID" value="NZ_LAJX01000310.1"/>
</dbReference>
<evidence type="ECO:0000256" key="1">
    <source>
        <dbReference type="ARBA" id="ARBA00022553"/>
    </source>
</evidence>
<gene>
    <name evidence="5" type="ORF">VZ94_20760</name>
</gene>
<dbReference type="SMART" id="SM00448">
    <property type="entry name" value="REC"/>
    <property type="match status" value="1"/>
</dbReference>
<reference evidence="5 6" key="2">
    <citation type="journal article" date="2016" name="Microb. Ecol.">
        <title>Genome Characteristics of a Novel Type I Methanotroph (Sn10-6) Isolated from a Flooded Indian Rice Field.</title>
        <authorList>
            <person name="Rahalkar M.C."/>
            <person name="Pandit P.S."/>
            <person name="Dhakephalkar P.K."/>
            <person name="Pore S."/>
            <person name="Arora P."/>
            <person name="Kapse N."/>
        </authorList>
    </citation>
    <scope>NUCLEOTIDE SEQUENCE [LARGE SCALE GENOMIC DNA]</scope>
    <source>
        <strain evidence="5 6">Sn10-6</strain>
    </source>
</reference>
<dbReference type="Gene3D" id="3.40.50.2300">
    <property type="match status" value="1"/>
</dbReference>
<dbReference type="InterPro" id="IPR011006">
    <property type="entry name" value="CheY-like_superfamily"/>
</dbReference>
<dbReference type="Proteomes" id="UP000033684">
    <property type="component" value="Unassembled WGS sequence"/>
</dbReference>
<dbReference type="PANTHER" id="PTHR44591:SF14">
    <property type="entry name" value="PROTEIN PILG"/>
    <property type="match status" value="1"/>
</dbReference>
<evidence type="ECO:0000313" key="6">
    <source>
        <dbReference type="Proteomes" id="UP000033684"/>
    </source>
</evidence>
<keyword evidence="6" id="KW-1185">Reference proteome</keyword>
<evidence type="ECO:0000256" key="3">
    <source>
        <dbReference type="PROSITE-ProRule" id="PRU00169"/>
    </source>
</evidence>
<feature type="domain" description="Response regulatory" evidence="4">
    <location>
        <begin position="1"/>
        <end position="99"/>
    </location>
</feature>
<comment type="caution">
    <text evidence="5">The sequence shown here is derived from an EMBL/GenBank/DDBJ whole genome shotgun (WGS) entry which is preliminary data.</text>
</comment>
<reference evidence="6" key="1">
    <citation type="submission" date="2015-03" db="EMBL/GenBank/DDBJ databases">
        <title>Draft genome sequence of a novel methanotroph (Sn10-6) isolated from flooded ricefield rhizosphere in India.</title>
        <authorList>
            <person name="Pandit P.S."/>
            <person name="Pore S.D."/>
            <person name="Arora P."/>
            <person name="Kapse N.G."/>
            <person name="Dhakephalkar P.K."/>
            <person name="Rahalkar M.C."/>
        </authorList>
    </citation>
    <scope>NUCLEOTIDE SEQUENCE [LARGE SCALE GENOMIC DNA]</scope>
    <source>
        <strain evidence="6">Sn10-6</strain>
    </source>
</reference>
<feature type="modified residue" description="4-aspartylphosphate" evidence="3">
    <location>
        <position position="31"/>
    </location>
</feature>
<evidence type="ECO:0000259" key="4">
    <source>
        <dbReference type="PROSITE" id="PS50110"/>
    </source>
</evidence>